<evidence type="ECO:0000313" key="1">
    <source>
        <dbReference type="EMBL" id="VBB07169.1"/>
    </source>
</evidence>
<organism evidence="1 2">
    <name type="scientific">Lucifera butyrica</name>
    <dbReference type="NCBI Taxonomy" id="1351585"/>
    <lineage>
        <taxon>Bacteria</taxon>
        <taxon>Bacillati</taxon>
        <taxon>Bacillota</taxon>
        <taxon>Negativicutes</taxon>
        <taxon>Veillonellales</taxon>
        <taxon>Veillonellaceae</taxon>
        <taxon>Lucifera</taxon>
    </lineage>
</organism>
<dbReference type="InterPro" id="IPR036412">
    <property type="entry name" value="HAD-like_sf"/>
</dbReference>
<protein>
    <recommendedName>
        <fullName evidence="3">Haloacid dehalogenase-like hydrolase</fullName>
    </recommendedName>
</protein>
<sequence>MAAKKPIIALMYDFDKTLCTKDMQEYTFIPHIGMSSNDFWRESNGLAKEQHMDGILAYMYTMIRKADAANKSIRREDFVQMGKDIEFFPGVQEWFAQINNYGKTKGVKVEHYIISSGLREIIEGSSIKKVFKEIYASEFHYNGSGVADWPKLAVNYTAKTQFLFRINKGVLDISEDGALNQYVPGDERRVPFRNMIYFGDGLTDVPCMKLVRANGGQSIAVYQKKAKVEDLLLHKRVNYIAPVDYSEGSELDALVKEIICQMAATDALVQKSHKQLKKIKGYNNPSNIL</sequence>
<accession>A0A498R7H6</accession>
<evidence type="ECO:0008006" key="3">
    <source>
        <dbReference type="Google" id="ProtNLM"/>
    </source>
</evidence>
<dbReference type="RefSeq" id="WP_122628112.1">
    <property type="nucleotide sequence ID" value="NZ_UPPP01000072.1"/>
</dbReference>
<dbReference type="Proteomes" id="UP000277811">
    <property type="component" value="Unassembled WGS sequence"/>
</dbReference>
<gene>
    <name evidence="1" type="ORF">LUCI_2413</name>
</gene>
<dbReference type="Gene3D" id="3.40.50.1000">
    <property type="entry name" value="HAD superfamily/HAD-like"/>
    <property type="match status" value="1"/>
</dbReference>
<dbReference type="AlphaFoldDB" id="A0A498R7H6"/>
<name>A0A498R7H6_9FIRM</name>
<dbReference type="InterPro" id="IPR023214">
    <property type="entry name" value="HAD_sf"/>
</dbReference>
<evidence type="ECO:0000313" key="2">
    <source>
        <dbReference type="Proteomes" id="UP000277811"/>
    </source>
</evidence>
<keyword evidence="2" id="KW-1185">Reference proteome</keyword>
<dbReference type="Pfam" id="PF12710">
    <property type="entry name" value="HAD"/>
    <property type="match status" value="1"/>
</dbReference>
<dbReference type="OrthoDB" id="9785423at2"/>
<reference evidence="1 2" key="1">
    <citation type="submission" date="2018-06" db="EMBL/GenBank/DDBJ databases">
        <authorList>
            <person name="Strepis N."/>
        </authorList>
    </citation>
    <scope>NUCLEOTIDE SEQUENCE [LARGE SCALE GENOMIC DNA]</scope>
    <source>
        <strain evidence="1">LUCI</strain>
    </source>
</reference>
<proteinExistence type="predicted"/>
<dbReference type="EMBL" id="UPPP01000072">
    <property type="protein sequence ID" value="VBB07169.1"/>
    <property type="molecule type" value="Genomic_DNA"/>
</dbReference>
<dbReference type="SUPFAM" id="SSF56784">
    <property type="entry name" value="HAD-like"/>
    <property type="match status" value="1"/>
</dbReference>